<keyword evidence="2" id="KW-0808">Transferase</keyword>
<feature type="domain" description="Tellurite resistance methyltransferase TehB-like" evidence="1">
    <location>
        <begin position="25"/>
        <end position="168"/>
    </location>
</feature>
<dbReference type="Pfam" id="PF03848">
    <property type="entry name" value="TehB"/>
    <property type="match status" value="1"/>
</dbReference>
<dbReference type="Gene3D" id="3.40.50.150">
    <property type="entry name" value="Vaccinia Virus protein VP39"/>
    <property type="match status" value="1"/>
</dbReference>
<organism evidence="2 3">
    <name type="scientific">Desulfosarcina ovata subsp. ovata</name>
    <dbReference type="NCBI Taxonomy" id="2752305"/>
    <lineage>
        <taxon>Bacteria</taxon>
        <taxon>Pseudomonadati</taxon>
        <taxon>Thermodesulfobacteriota</taxon>
        <taxon>Desulfobacteria</taxon>
        <taxon>Desulfobacterales</taxon>
        <taxon>Desulfosarcinaceae</taxon>
        <taxon>Desulfosarcina</taxon>
    </lineage>
</organism>
<reference evidence="2 3" key="1">
    <citation type="submission" date="2019-11" db="EMBL/GenBank/DDBJ databases">
        <title>Comparative genomics of hydrocarbon-degrading Desulfosarcina strains.</title>
        <authorList>
            <person name="Watanabe M."/>
            <person name="Kojima H."/>
            <person name="Fukui M."/>
        </authorList>
    </citation>
    <scope>NUCLEOTIDE SEQUENCE [LARGE SCALE GENOMIC DNA]</scope>
    <source>
        <strain evidence="3">oXyS1</strain>
    </source>
</reference>
<dbReference type="Proteomes" id="UP000422108">
    <property type="component" value="Chromosome"/>
</dbReference>
<dbReference type="RefSeq" id="WP_155311669.1">
    <property type="nucleotide sequence ID" value="NZ_AP021879.1"/>
</dbReference>
<dbReference type="AlphaFoldDB" id="A0A5K8ADH9"/>
<dbReference type="InterPro" id="IPR015985">
    <property type="entry name" value="TehB-like_dom"/>
</dbReference>
<dbReference type="GO" id="GO:0032259">
    <property type="term" value="P:methylation"/>
    <property type="evidence" value="ECO:0007669"/>
    <property type="project" value="UniProtKB-KW"/>
</dbReference>
<proteinExistence type="predicted"/>
<keyword evidence="3" id="KW-1185">Reference proteome</keyword>
<dbReference type="CDD" id="cd02440">
    <property type="entry name" value="AdoMet_MTases"/>
    <property type="match status" value="1"/>
</dbReference>
<protein>
    <submittedName>
        <fullName evidence="2">SAM-dependent methyltransferase</fullName>
    </submittedName>
</protein>
<gene>
    <name evidence="2" type="ORF">DSCOOX_38170</name>
</gene>
<dbReference type="EMBL" id="AP021879">
    <property type="protein sequence ID" value="BBO90637.1"/>
    <property type="molecule type" value="Genomic_DNA"/>
</dbReference>
<dbReference type="GO" id="GO:0008168">
    <property type="term" value="F:methyltransferase activity"/>
    <property type="evidence" value="ECO:0007669"/>
    <property type="project" value="UniProtKB-KW"/>
</dbReference>
<name>A0A5K8ADH9_9BACT</name>
<evidence type="ECO:0000313" key="3">
    <source>
        <dbReference type="Proteomes" id="UP000422108"/>
    </source>
</evidence>
<evidence type="ECO:0000313" key="2">
    <source>
        <dbReference type="EMBL" id="BBO90637.1"/>
    </source>
</evidence>
<sequence>MTDQDRRRWDEKYRKDPGAATPAAILEKFWHLAPLGNAVDIACGNGRNSIFLAEKGFAVDAVDISTVATAKLTGRHPNIHVHCLDLDTWQMPEDCYTLLVNFRFLDRRLFPMILKGLKPGGVLIFESFIGKEKDDAFCLQPNELLHAFESLRIVYYEEKKSDAHHSDRFDQTAALVAIKIHPNVA</sequence>
<accession>A0A5K8ADH9</accession>
<evidence type="ECO:0000259" key="1">
    <source>
        <dbReference type="Pfam" id="PF03848"/>
    </source>
</evidence>
<dbReference type="SUPFAM" id="SSF53335">
    <property type="entry name" value="S-adenosyl-L-methionine-dependent methyltransferases"/>
    <property type="match status" value="1"/>
</dbReference>
<keyword evidence="2" id="KW-0489">Methyltransferase</keyword>
<dbReference type="InterPro" id="IPR029063">
    <property type="entry name" value="SAM-dependent_MTases_sf"/>
</dbReference>